<evidence type="ECO:0000256" key="6">
    <source>
        <dbReference type="ARBA" id="ARBA00022917"/>
    </source>
</evidence>
<dbReference type="EMBL" id="CP066690">
    <property type="protein sequence ID" value="QQG45373.1"/>
    <property type="molecule type" value="Genomic_DNA"/>
</dbReference>
<sequence length="303" mass="34427">MNIQELHHKKEGLQKELANPEIFKDPQKIKELSIELGKIEKEIKEEQKSGDSGAIPQNVIIEIRAGAGGEEASLFAQELFSMYTHFAAKRGWKTTLLNESRSDLSGYKEVIFEINGKDAYKTLRFESGVHRIQRIPETEKSGRIHTSTASVAVLPQAREVDVEIRPQDIKVEFFRSSGPGGQNVNKVETAVRIYHLPTGLIVTSQESRSQQANRERAMTLLRAKLLDAKMQEEAKKMAAERRQQIGTGDRSEKIRTYNFPQDRVTDHRIKESLHNIESILAGNLDPLINKLLFLKDSIYIPRQ</sequence>
<name>A0A7T5RJQ2_9BACT</name>
<evidence type="ECO:0000256" key="5">
    <source>
        <dbReference type="ARBA" id="ARBA00022490"/>
    </source>
</evidence>
<dbReference type="Pfam" id="PF00472">
    <property type="entry name" value="RF-1"/>
    <property type="match status" value="1"/>
</dbReference>
<comment type="subcellular location">
    <subcellularLocation>
        <location evidence="2">Cytoplasm</location>
    </subcellularLocation>
</comment>
<dbReference type="PROSITE" id="PS00745">
    <property type="entry name" value="RF_PROK_I"/>
    <property type="match status" value="1"/>
</dbReference>
<proteinExistence type="inferred from homology"/>
<dbReference type="Gene3D" id="3.30.160.20">
    <property type="match status" value="1"/>
</dbReference>
<evidence type="ECO:0000256" key="1">
    <source>
        <dbReference type="ARBA" id="ARBA00002986"/>
    </source>
</evidence>
<keyword evidence="6" id="KW-0648">Protein biosynthesis</keyword>
<dbReference type="PANTHER" id="PTHR43804:SF7">
    <property type="entry name" value="LD18447P"/>
    <property type="match status" value="1"/>
</dbReference>
<keyword evidence="5" id="KW-0963">Cytoplasm</keyword>
<dbReference type="SUPFAM" id="SSF75620">
    <property type="entry name" value="Release factor"/>
    <property type="match status" value="1"/>
</dbReference>
<reference evidence="8 9" key="1">
    <citation type="submission" date="2020-07" db="EMBL/GenBank/DDBJ databases">
        <title>Huge and variable diversity of episymbiotic CPR bacteria and DPANN archaea in groundwater ecosystems.</title>
        <authorList>
            <person name="He C.Y."/>
            <person name="Keren R."/>
            <person name="Whittaker M."/>
            <person name="Farag I.F."/>
            <person name="Doudna J."/>
            <person name="Cate J.H.D."/>
            <person name="Banfield J.F."/>
        </authorList>
    </citation>
    <scope>NUCLEOTIDE SEQUENCE [LARGE SCALE GENOMIC DNA]</scope>
    <source>
        <strain evidence="8">NC_groundwater_541_Ag_S-0.1um_46_50</strain>
    </source>
</reference>
<gene>
    <name evidence="8" type="ORF">HYW89_00330</name>
</gene>
<dbReference type="FunFam" id="3.30.70.1660:FF:000002">
    <property type="entry name" value="Peptide chain release factor 1"/>
    <property type="match status" value="1"/>
</dbReference>
<keyword evidence="4" id="KW-0488">Methylation</keyword>
<evidence type="ECO:0000313" key="9">
    <source>
        <dbReference type="Proteomes" id="UP000595618"/>
    </source>
</evidence>
<dbReference type="Pfam" id="PF03462">
    <property type="entry name" value="PCRF"/>
    <property type="match status" value="1"/>
</dbReference>
<evidence type="ECO:0000256" key="3">
    <source>
        <dbReference type="ARBA" id="ARBA00010835"/>
    </source>
</evidence>
<dbReference type="GO" id="GO:0003747">
    <property type="term" value="F:translation release factor activity"/>
    <property type="evidence" value="ECO:0007669"/>
    <property type="project" value="InterPro"/>
</dbReference>
<dbReference type="SMART" id="SM00937">
    <property type="entry name" value="PCRF"/>
    <property type="match status" value="1"/>
</dbReference>
<evidence type="ECO:0000256" key="4">
    <source>
        <dbReference type="ARBA" id="ARBA00022481"/>
    </source>
</evidence>
<dbReference type="GO" id="GO:0005829">
    <property type="term" value="C:cytosol"/>
    <property type="evidence" value="ECO:0007669"/>
    <property type="project" value="UniProtKB-ARBA"/>
</dbReference>
<accession>A0A7T5RJQ2</accession>
<evidence type="ECO:0000256" key="2">
    <source>
        <dbReference type="ARBA" id="ARBA00004496"/>
    </source>
</evidence>
<dbReference type="FunFam" id="3.30.160.20:FF:000004">
    <property type="entry name" value="Peptide chain release factor 1"/>
    <property type="match status" value="1"/>
</dbReference>
<dbReference type="PANTHER" id="PTHR43804">
    <property type="entry name" value="LD18447P"/>
    <property type="match status" value="1"/>
</dbReference>
<feature type="domain" description="Prokaryotic-type class I peptide chain release factors" evidence="7">
    <location>
        <begin position="175"/>
        <end position="191"/>
    </location>
</feature>
<dbReference type="InterPro" id="IPR045853">
    <property type="entry name" value="Pep_chain_release_fac_I_sf"/>
</dbReference>
<dbReference type="Proteomes" id="UP000595618">
    <property type="component" value="Chromosome"/>
</dbReference>
<dbReference type="Gene3D" id="3.30.70.1660">
    <property type="match status" value="2"/>
</dbReference>
<comment type="function">
    <text evidence="1">Peptide chain release factor 1 directs the termination of translation in response to the peptide chain termination codons UAG and UAA.</text>
</comment>
<organism evidence="8 9">
    <name type="scientific">Candidatus Sungiibacteriota bacterium</name>
    <dbReference type="NCBI Taxonomy" id="2750080"/>
    <lineage>
        <taxon>Bacteria</taxon>
        <taxon>Candidatus Sungiibacteriota</taxon>
    </lineage>
</organism>
<dbReference type="InterPro" id="IPR050057">
    <property type="entry name" value="Prokaryotic/Mito_RF"/>
</dbReference>
<dbReference type="InterPro" id="IPR000352">
    <property type="entry name" value="Pep_chain_release_fac_I"/>
</dbReference>
<comment type="similarity">
    <text evidence="3">Belongs to the prokaryotic/mitochondrial release factor family.</text>
</comment>
<dbReference type="FunFam" id="3.30.70.1660:FF:000004">
    <property type="entry name" value="Peptide chain release factor 1"/>
    <property type="match status" value="1"/>
</dbReference>
<protein>
    <submittedName>
        <fullName evidence="8">PCRF domain-containing protein</fullName>
    </submittedName>
</protein>
<evidence type="ECO:0000313" key="8">
    <source>
        <dbReference type="EMBL" id="QQG45373.1"/>
    </source>
</evidence>
<dbReference type="AlphaFoldDB" id="A0A7T5RJQ2"/>
<evidence type="ECO:0000259" key="7">
    <source>
        <dbReference type="PROSITE" id="PS00745"/>
    </source>
</evidence>
<dbReference type="InterPro" id="IPR005139">
    <property type="entry name" value="PCRF"/>
</dbReference>